<keyword evidence="2" id="KW-1185">Reference proteome</keyword>
<evidence type="ECO:0000313" key="2">
    <source>
        <dbReference type="Proteomes" id="UP000555546"/>
    </source>
</evidence>
<evidence type="ECO:0000313" key="1">
    <source>
        <dbReference type="EMBL" id="MBB5703426.1"/>
    </source>
</evidence>
<gene>
    <name evidence="1" type="ORF">FHS76_003329</name>
</gene>
<dbReference type="AlphaFoldDB" id="A0A7W9EP58"/>
<reference evidence="1 2" key="1">
    <citation type="submission" date="2020-08" db="EMBL/GenBank/DDBJ databases">
        <title>Genomic Encyclopedia of Type Strains, Phase IV (KMG-IV): sequencing the most valuable type-strain genomes for metagenomic binning, comparative biology and taxonomic classification.</title>
        <authorList>
            <person name="Goeker M."/>
        </authorList>
    </citation>
    <scope>NUCLEOTIDE SEQUENCE [LARGE SCALE GENOMIC DNA]</scope>
    <source>
        <strain evidence="1 2">DSM 26944</strain>
    </source>
</reference>
<name>A0A7W9EP58_9HYPH</name>
<dbReference type="EMBL" id="JACIJG010000013">
    <property type="protein sequence ID" value="MBB5703426.1"/>
    <property type="molecule type" value="Genomic_DNA"/>
</dbReference>
<accession>A0A7W9EP58</accession>
<sequence length="61" mass="6694">MAEITADFRWHRYFTVASAEAGLIEIRKLVWSKKLAFDGVDTAQIDGKFVGAGLQPVPAIS</sequence>
<protein>
    <submittedName>
        <fullName evidence="1">Uncharacterized protein</fullName>
    </submittedName>
</protein>
<comment type="caution">
    <text evidence="1">The sequence shown here is derived from an EMBL/GenBank/DDBJ whole genome shotgun (WGS) entry which is preliminary data.</text>
</comment>
<proteinExistence type="predicted"/>
<organism evidence="1 2">
    <name type="scientific">Brucella daejeonensis</name>
    <dbReference type="NCBI Taxonomy" id="659015"/>
    <lineage>
        <taxon>Bacteria</taxon>
        <taxon>Pseudomonadati</taxon>
        <taxon>Pseudomonadota</taxon>
        <taxon>Alphaproteobacteria</taxon>
        <taxon>Hyphomicrobiales</taxon>
        <taxon>Brucellaceae</taxon>
        <taxon>Brucella/Ochrobactrum group</taxon>
        <taxon>Brucella</taxon>
    </lineage>
</organism>
<dbReference type="Proteomes" id="UP000555546">
    <property type="component" value="Unassembled WGS sequence"/>
</dbReference>